<dbReference type="EMBL" id="JZDQ02000002">
    <property type="protein sequence ID" value="OIJ28487.1"/>
    <property type="molecule type" value="Genomic_DNA"/>
</dbReference>
<dbReference type="OrthoDB" id="3781324at2"/>
<reference evidence="2" key="1">
    <citation type="submission" date="2016-10" db="EMBL/GenBank/DDBJ databases">
        <title>Draft Genome Sequence of Nocardioides luteus Strain BAFB, an Alkane-Degrading Bacterium Isolated from JP-7 Polluted Soil.</title>
        <authorList>
            <person name="Brown L."/>
            <person name="Ruiz O.N."/>
            <person name="Gunasekera T."/>
        </authorList>
    </citation>
    <scope>NUCLEOTIDE SEQUENCE [LARGE SCALE GENOMIC DNA]</scope>
    <source>
        <strain evidence="2">BAFB</strain>
    </source>
</reference>
<keyword evidence="1" id="KW-0472">Membrane</keyword>
<feature type="transmembrane region" description="Helical" evidence="1">
    <location>
        <begin position="43"/>
        <end position="65"/>
    </location>
</feature>
<accession>A0A1J4NC14</accession>
<gene>
    <name evidence="2" type="ORF">UG56_001510</name>
</gene>
<evidence type="ECO:0000313" key="3">
    <source>
        <dbReference type="Proteomes" id="UP000033772"/>
    </source>
</evidence>
<name>A0A1J4NC14_9ACTN</name>
<evidence type="ECO:0000256" key="1">
    <source>
        <dbReference type="SAM" id="Phobius"/>
    </source>
</evidence>
<evidence type="ECO:0000313" key="2">
    <source>
        <dbReference type="EMBL" id="OIJ28487.1"/>
    </source>
</evidence>
<feature type="transmembrane region" description="Helical" evidence="1">
    <location>
        <begin position="6"/>
        <end position="31"/>
    </location>
</feature>
<keyword evidence="1" id="KW-1133">Transmembrane helix</keyword>
<organism evidence="2 3">
    <name type="scientific">Nocardioides luteus</name>
    <dbReference type="NCBI Taxonomy" id="1844"/>
    <lineage>
        <taxon>Bacteria</taxon>
        <taxon>Bacillati</taxon>
        <taxon>Actinomycetota</taxon>
        <taxon>Actinomycetes</taxon>
        <taxon>Propionibacteriales</taxon>
        <taxon>Nocardioidaceae</taxon>
        <taxon>Nocardioides</taxon>
    </lineage>
</organism>
<sequence>MGAGGAVLIIVVGAVLLFFVAVAVALLVAAAVVRLSGKNAKPLAWSGVAVLAVPVLFVATLVVWAQIVRDPDTIELDLREPIQLSSLPEDNEEFPGMRDYDSDHVDLVLPDGERFQAEVDGVLVWSDDGYVTRVTFDRRARQEGEAETLGATWEAELGGSGTVEVQPDYSTFGRVRGEVLTGSTP</sequence>
<keyword evidence="1" id="KW-0812">Transmembrane</keyword>
<dbReference type="AlphaFoldDB" id="A0A1J4NC14"/>
<protein>
    <submittedName>
        <fullName evidence="2">Uncharacterized protein</fullName>
    </submittedName>
</protein>
<dbReference type="RefSeq" id="WP_045547455.1">
    <property type="nucleotide sequence ID" value="NZ_JZDQ02000002.1"/>
</dbReference>
<dbReference type="Proteomes" id="UP000033772">
    <property type="component" value="Unassembled WGS sequence"/>
</dbReference>
<dbReference type="STRING" id="1844.UG56_001510"/>
<proteinExistence type="predicted"/>
<keyword evidence="3" id="KW-1185">Reference proteome</keyword>
<comment type="caution">
    <text evidence="2">The sequence shown here is derived from an EMBL/GenBank/DDBJ whole genome shotgun (WGS) entry which is preliminary data.</text>
</comment>